<reference evidence="6 7" key="1">
    <citation type="submission" date="2018-02" db="EMBL/GenBank/DDBJ databases">
        <title>Acetobacter orientalis genome.</title>
        <authorList>
            <person name="Nakashima N."/>
            <person name="Tamura T."/>
        </authorList>
    </citation>
    <scope>NUCLEOTIDE SEQUENCE [LARGE SCALE GENOMIC DNA]</scope>
    <source>
        <strain evidence="6 7">FAN1</strain>
    </source>
</reference>
<dbReference type="Pfam" id="PF01041">
    <property type="entry name" value="DegT_DnrJ_EryC1"/>
    <property type="match status" value="1"/>
</dbReference>
<proteinExistence type="inferred from homology"/>
<dbReference type="InterPro" id="IPR015424">
    <property type="entry name" value="PyrdxlP-dep_Trfase"/>
</dbReference>
<accession>A0A2Z5ZGZ0</accession>
<dbReference type="PIRSF" id="PIRSF000390">
    <property type="entry name" value="PLP_StrS"/>
    <property type="match status" value="1"/>
</dbReference>
<protein>
    <submittedName>
        <fullName evidence="6">Pleiotropic regulatory protein DnrJ/EryC1/StrS</fullName>
    </submittedName>
</protein>
<dbReference type="GO" id="GO:0030170">
    <property type="term" value="F:pyridoxal phosphate binding"/>
    <property type="evidence" value="ECO:0007669"/>
    <property type="project" value="TreeGrafter"/>
</dbReference>
<dbReference type="InterPro" id="IPR000653">
    <property type="entry name" value="DegT/StrS_aminotransferase"/>
</dbReference>
<evidence type="ECO:0000256" key="5">
    <source>
        <dbReference type="RuleBase" id="RU004508"/>
    </source>
</evidence>
<keyword evidence="1 4" id="KW-0663">Pyridoxal phosphate</keyword>
<evidence type="ECO:0000256" key="3">
    <source>
        <dbReference type="PIRSR" id="PIRSR000390-1"/>
    </source>
</evidence>
<feature type="active site" description="Proton acceptor" evidence="3">
    <location>
        <position position="226"/>
    </location>
</feature>
<dbReference type="Gene3D" id="3.40.640.10">
    <property type="entry name" value="Type I PLP-dependent aspartate aminotransferase-like (Major domain)"/>
    <property type="match status" value="1"/>
</dbReference>
<dbReference type="AlphaFoldDB" id="A0A2Z5ZGZ0"/>
<dbReference type="SUPFAM" id="SSF53383">
    <property type="entry name" value="PLP-dependent transferases"/>
    <property type="match status" value="1"/>
</dbReference>
<evidence type="ECO:0000256" key="2">
    <source>
        <dbReference type="ARBA" id="ARBA00037999"/>
    </source>
</evidence>
<dbReference type="KEGG" id="aot:AcetOri_orf02462"/>
<dbReference type="GO" id="GO:0000271">
    <property type="term" value="P:polysaccharide biosynthetic process"/>
    <property type="evidence" value="ECO:0007669"/>
    <property type="project" value="TreeGrafter"/>
</dbReference>
<sequence>MCERKLALVTQPLDSAMGILSPTAPKQPARSLVRHDRVPSTIPVAYPRLPTTDKIIPYLNQIDQNRWYTNQGPMCNALQDRLGQFWGVGCDRVALVANATTGITLALQAHNIPFGKLCLMPSWTFTASAAAAISANLQPYFVDVDPYTWIPNPEQIEHLAKADEVGAILIVAPFGAPLDLSRWDDVAERTGRPVIIDAAAAFDTLRQDGPMRPGRSTLVVSLHATKIFGIGEGGAVITHAPAMAEHIRTLARFGFSGSRASLYPSVNAKISEYTAAVGLAGLDCWNTTRAQWLRITALYRKILSPDLMLPPDFGHNWVSATLTVIGHDNTQQTAEYLARHDIQTVSWWGEAVMFSQLMQLARALPSPLRKTTPTVPSACLSG</sequence>
<dbReference type="PANTHER" id="PTHR30244">
    <property type="entry name" value="TRANSAMINASE"/>
    <property type="match status" value="1"/>
</dbReference>
<evidence type="ECO:0000256" key="1">
    <source>
        <dbReference type="ARBA" id="ARBA00022898"/>
    </source>
</evidence>
<evidence type="ECO:0000256" key="4">
    <source>
        <dbReference type="PIRSR" id="PIRSR000390-2"/>
    </source>
</evidence>
<dbReference type="InterPro" id="IPR015421">
    <property type="entry name" value="PyrdxlP-dep_Trfase_major"/>
</dbReference>
<evidence type="ECO:0000313" key="7">
    <source>
        <dbReference type="Proteomes" id="UP000270034"/>
    </source>
</evidence>
<feature type="modified residue" description="N6-(pyridoxal phosphate)lysine" evidence="4">
    <location>
        <position position="226"/>
    </location>
</feature>
<comment type="similarity">
    <text evidence="2 5">Belongs to the DegT/DnrJ/EryC1 family.</text>
</comment>
<dbReference type="GO" id="GO:0008483">
    <property type="term" value="F:transaminase activity"/>
    <property type="evidence" value="ECO:0007669"/>
    <property type="project" value="TreeGrafter"/>
</dbReference>
<dbReference type="Proteomes" id="UP000270034">
    <property type="component" value="Chromosome"/>
</dbReference>
<name>A0A2Z5ZGZ0_9PROT</name>
<dbReference type="EMBL" id="AP018515">
    <property type="protein sequence ID" value="BBC79982.1"/>
    <property type="molecule type" value="Genomic_DNA"/>
</dbReference>
<evidence type="ECO:0000313" key="6">
    <source>
        <dbReference type="EMBL" id="BBC79982.1"/>
    </source>
</evidence>
<dbReference type="PANTHER" id="PTHR30244:SF9">
    <property type="entry name" value="PROTEIN RV3402C"/>
    <property type="match status" value="1"/>
</dbReference>
<organism evidence="6 7">
    <name type="scientific">Acetobacter orientalis</name>
    <dbReference type="NCBI Taxonomy" id="146474"/>
    <lineage>
        <taxon>Bacteria</taxon>
        <taxon>Pseudomonadati</taxon>
        <taxon>Pseudomonadota</taxon>
        <taxon>Alphaproteobacteria</taxon>
        <taxon>Acetobacterales</taxon>
        <taxon>Acetobacteraceae</taxon>
        <taxon>Acetobacter</taxon>
    </lineage>
</organism>
<gene>
    <name evidence="6" type="ORF">AcetOrient_orf02462</name>
</gene>